<proteinExistence type="predicted"/>
<evidence type="ECO:0000256" key="1">
    <source>
        <dbReference type="SAM" id="Phobius"/>
    </source>
</evidence>
<dbReference type="AlphaFoldDB" id="A0A974NLN8"/>
<dbReference type="KEGG" id="ppsr:I6J18_20170"/>
<keyword evidence="1" id="KW-0812">Transmembrane</keyword>
<feature type="transmembrane region" description="Helical" evidence="1">
    <location>
        <begin position="12"/>
        <end position="32"/>
    </location>
</feature>
<keyword evidence="1" id="KW-0472">Membrane</keyword>
<keyword evidence="3" id="KW-1185">Reference proteome</keyword>
<evidence type="ECO:0000313" key="3">
    <source>
        <dbReference type="Proteomes" id="UP000595254"/>
    </source>
</evidence>
<evidence type="ECO:0000313" key="2">
    <source>
        <dbReference type="EMBL" id="QQS99872.1"/>
    </source>
</evidence>
<dbReference type="RefSeq" id="WP_152526430.1">
    <property type="nucleotide sequence ID" value="NZ_CP068053.1"/>
</dbReference>
<dbReference type="Proteomes" id="UP000595254">
    <property type="component" value="Chromosome"/>
</dbReference>
<keyword evidence="1" id="KW-1133">Transmembrane helix</keyword>
<accession>A0A974NLN8</accession>
<reference evidence="2 3" key="1">
    <citation type="submission" date="2021-01" db="EMBL/GenBank/DDBJ databases">
        <title>FDA dAtabase for Regulatory Grade micrObial Sequences (FDA-ARGOS): Supporting development and validation of Infectious Disease Dx tests.</title>
        <authorList>
            <person name="Nelson B."/>
            <person name="Plummer A."/>
            <person name="Tallon L."/>
            <person name="Sadzewicz L."/>
            <person name="Zhao X."/>
            <person name="Boylan J."/>
            <person name="Ott S."/>
            <person name="Bowen H."/>
            <person name="Vavikolanu K."/>
            <person name="Mehta A."/>
            <person name="Aluvathingal J."/>
            <person name="Nadendla S."/>
            <person name="Myers T."/>
            <person name="Yan Y."/>
            <person name="Sichtig H."/>
        </authorList>
    </citation>
    <scope>NUCLEOTIDE SEQUENCE [LARGE SCALE GENOMIC DNA]</scope>
    <source>
        <strain evidence="2 3">FDAARGOS_1161</strain>
    </source>
</reference>
<gene>
    <name evidence="2" type="ORF">I6J18_20170</name>
</gene>
<name>A0A974NLN8_PERPY</name>
<protein>
    <submittedName>
        <fullName evidence="2">Helix-turn-helix domain-containing protein</fullName>
    </submittedName>
</protein>
<sequence>MEEQNEKLKNPLTQWGLILVIVVTLCGILFIFSNDKDLDLNQTNIEGKDAQSKQLVMREKELDPELKYADKDLLTLPEMAEYLGISSAEKFKENIISSEGEPNAMPRKKIDGVYYISKKELDAWF</sequence>
<dbReference type="EMBL" id="CP068053">
    <property type="protein sequence ID" value="QQS99872.1"/>
    <property type="molecule type" value="Genomic_DNA"/>
</dbReference>
<organism evidence="2 3">
    <name type="scientific">Peribacillus psychrosaccharolyticus</name>
    <name type="common">Bacillus psychrosaccharolyticus</name>
    <dbReference type="NCBI Taxonomy" id="1407"/>
    <lineage>
        <taxon>Bacteria</taxon>
        <taxon>Bacillati</taxon>
        <taxon>Bacillota</taxon>
        <taxon>Bacilli</taxon>
        <taxon>Bacillales</taxon>
        <taxon>Bacillaceae</taxon>
        <taxon>Peribacillus</taxon>
    </lineage>
</organism>